<dbReference type="AlphaFoldDB" id="A0AAD9G8J9"/>
<comment type="caution">
    <text evidence="2">The sequence shown here is derived from an EMBL/GenBank/DDBJ whole genome shotgun (WGS) entry which is preliminary data.</text>
</comment>
<accession>A0AAD9G8J9</accession>
<dbReference type="Proteomes" id="UP001259832">
    <property type="component" value="Unassembled WGS sequence"/>
</dbReference>
<gene>
    <name evidence="2" type="ORF">P3T76_011572</name>
</gene>
<organism evidence="2 3">
    <name type="scientific">Phytophthora citrophthora</name>
    <dbReference type="NCBI Taxonomy" id="4793"/>
    <lineage>
        <taxon>Eukaryota</taxon>
        <taxon>Sar</taxon>
        <taxon>Stramenopiles</taxon>
        <taxon>Oomycota</taxon>
        <taxon>Peronosporomycetes</taxon>
        <taxon>Peronosporales</taxon>
        <taxon>Peronosporaceae</taxon>
        <taxon>Phytophthora</taxon>
    </lineage>
</organism>
<proteinExistence type="predicted"/>
<feature type="chain" id="PRO_5042235023" description="RxLR effector protein" evidence="1">
    <location>
        <begin position="25"/>
        <end position="196"/>
    </location>
</feature>
<dbReference type="EMBL" id="JASMQC010000027">
    <property type="protein sequence ID" value="KAK1933812.1"/>
    <property type="molecule type" value="Genomic_DNA"/>
</dbReference>
<evidence type="ECO:0000256" key="1">
    <source>
        <dbReference type="SAM" id="SignalP"/>
    </source>
</evidence>
<keyword evidence="3" id="KW-1185">Reference proteome</keyword>
<evidence type="ECO:0008006" key="4">
    <source>
        <dbReference type="Google" id="ProtNLM"/>
    </source>
</evidence>
<name>A0AAD9G8J9_9STRA</name>
<reference evidence="2" key="1">
    <citation type="submission" date="2023-08" db="EMBL/GenBank/DDBJ databases">
        <title>Reference Genome Resource for the Citrus Pathogen Phytophthora citrophthora.</title>
        <authorList>
            <person name="Moller H."/>
            <person name="Coetzee B."/>
            <person name="Rose L.J."/>
            <person name="Van Niekerk J.M."/>
        </authorList>
    </citation>
    <scope>NUCLEOTIDE SEQUENCE</scope>
    <source>
        <strain evidence="2">STE-U-9442</strain>
    </source>
</reference>
<keyword evidence="1" id="KW-0732">Signal</keyword>
<protein>
    <recommendedName>
        <fullName evidence="4">RxLR effector protein</fullName>
    </recommendedName>
</protein>
<evidence type="ECO:0000313" key="2">
    <source>
        <dbReference type="EMBL" id="KAK1933812.1"/>
    </source>
</evidence>
<feature type="signal peptide" evidence="1">
    <location>
        <begin position="1"/>
        <end position="24"/>
    </location>
</feature>
<evidence type="ECO:0000313" key="3">
    <source>
        <dbReference type="Proteomes" id="UP001259832"/>
    </source>
</evidence>
<sequence>MGLVNLLLLAVAIILLGDTVTASADADNAIAVKQAPSFGVRGVNGIDTNWRLLGGDAIASKRSEDQEERGIVPQAAKDALKKLKKPDGTSTIHTGGIGKGLETGLHGVLVRYYRRVRNKLDHPFRTAYWDVRFLIWMIRRRTPEMMYNKLGVIHTTGPADKNYRIYINFLRFYEHFKGPAYNPILAHGPKFKTDRR</sequence>